<comment type="similarity">
    <text evidence="2">Belongs to the glycosyl hydrolase 29 family.</text>
</comment>
<dbReference type="InterPro" id="IPR000933">
    <property type="entry name" value="Glyco_hydro_29"/>
</dbReference>
<dbReference type="SMART" id="SM00812">
    <property type="entry name" value="Alpha_L_fucos"/>
    <property type="match status" value="1"/>
</dbReference>
<protein>
    <recommendedName>
        <fullName evidence="3">alpha-L-fucosidase</fullName>
        <ecNumber evidence="3">3.2.1.51</ecNumber>
    </recommendedName>
</protein>
<evidence type="ECO:0000256" key="2">
    <source>
        <dbReference type="ARBA" id="ARBA00007951"/>
    </source>
</evidence>
<dbReference type="InterPro" id="IPR016286">
    <property type="entry name" value="FUC_metazoa-typ"/>
</dbReference>
<dbReference type="GO" id="GO:0004560">
    <property type="term" value="F:alpha-L-fucosidase activity"/>
    <property type="evidence" value="ECO:0007669"/>
    <property type="project" value="InterPro"/>
</dbReference>
<dbReference type="Gene3D" id="3.20.20.80">
    <property type="entry name" value="Glycosidases"/>
    <property type="match status" value="1"/>
</dbReference>
<dbReference type="EC" id="3.2.1.51" evidence="3"/>
<reference evidence="9" key="1">
    <citation type="journal article" date="2019" name="MBio">
        <title>Virus Genomes from Deep Sea Sediments Expand the Ocean Megavirome and Support Independent Origins of Viral Gigantism.</title>
        <authorList>
            <person name="Backstrom D."/>
            <person name="Yutin N."/>
            <person name="Jorgensen S.L."/>
            <person name="Dharamshi J."/>
            <person name="Homa F."/>
            <person name="Zaremba-Niedwiedzka K."/>
            <person name="Spang A."/>
            <person name="Wolf Y.I."/>
            <person name="Koonin E.V."/>
            <person name="Ettema T.J."/>
        </authorList>
    </citation>
    <scope>NUCLEOTIDE SEQUENCE</scope>
</reference>
<dbReference type="InterPro" id="IPR017853">
    <property type="entry name" value="GH"/>
</dbReference>
<evidence type="ECO:0000256" key="5">
    <source>
        <dbReference type="ARBA" id="ARBA00022801"/>
    </source>
</evidence>
<name>A0A481YVP5_9VIRU</name>
<evidence type="ECO:0000256" key="6">
    <source>
        <dbReference type="ARBA" id="ARBA00023295"/>
    </source>
</evidence>
<dbReference type="InterPro" id="IPR025475">
    <property type="entry name" value="DUF4326"/>
</dbReference>
<comment type="function">
    <text evidence="1">Alpha-L-fucosidase is responsible for hydrolyzing the alpha-1,6-linked fucose joined to the reducing-end N-acetylglucosamine of the carbohydrate moieties of glycoproteins.</text>
</comment>
<evidence type="ECO:0000313" key="9">
    <source>
        <dbReference type="EMBL" id="QBK86865.1"/>
    </source>
</evidence>
<dbReference type="Pfam" id="PF14216">
    <property type="entry name" value="DUF4326"/>
    <property type="match status" value="1"/>
</dbReference>
<dbReference type="Pfam" id="PF01120">
    <property type="entry name" value="Alpha_L_fucos"/>
    <property type="match status" value="1"/>
</dbReference>
<dbReference type="SUPFAM" id="SSF51445">
    <property type="entry name" value="(Trans)glycosidases"/>
    <property type="match status" value="1"/>
</dbReference>
<dbReference type="EMBL" id="MK500337">
    <property type="protein sequence ID" value="QBK86865.1"/>
    <property type="molecule type" value="Genomic_DNA"/>
</dbReference>
<evidence type="ECO:0000259" key="8">
    <source>
        <dbReference type="Pfam" id="PF14216"/>
    </source>
</evidence>
<feature type="domain" description="DUF4326" evidence="8">
    <location>
        <begin position="6"/>
        <end position="89"/>
    </location>
</feature>
<feature type="domain" description="Glycoside hydrolase family 29 N-terminal" evidence="7">
    <location>
        <begin position="142"/>
        <end position="456"/>
    </location>
</feature>
<organism evidence="9">
    <name type="scientific">Marseillevirus LCMAC103</name>
    <dbReference type="NCBI Taxonomy" id="2506604"/>
    <lineage>
        <taxon>Viruses</taxon>
        <taxon>Varidnaviria</taxon>
        <taxon>Bamfordvirae</taxon>
        <taxon>Nucleocytoviricota</taxon>
        <taxon>Megaviricetes</taxon>
        <taxon>Pimascovirales</taxon>
        <taxon>Pimascovirales incertae sedis</taxon>
        <taxon>Marseilleviridae</taxon>
    </lineage>
</organism>
<evidence type="ECO:0000259" key="7">
    <source>
        <dbReference type="Pfam" id="PF01120"/>
    </source>
</evidence>
<dbReference type="PANTHER" id="PTHR10030:SF37">
    <property type="entry name" value="ALPHA-L-FUCOSIDASE-RELATED"/>
    <property type="match status" value="1"/>
</dbReference>
<evidence type="ECO:0000256" key="4">
    <source>
        <dbReference type="ARBA" id="ARBA00022729"/>
    </source>
</evidence>
<dbReference type="PANTHER" id="PTHR10030">
    <property type="entry name" value="ALPHA-L-FUCOSIDASE"/>
    <property type="match status" value="1"/>
</dbReference>
<keyword evidence="6" id="KW-0326">Glycosidase</keyword>
<accession>A0A481YVP5</accession>
<proteinExistence type="inferred from homology"/>
<dbReference type="GO" id="GO:0016139">
    <property type="term" value="P:glycoside catabolic process"/>
    <property type="evidence" value="ECO:0007669"/>
    <property type="project" value="TreeGrafter"/>
</dbReference>
<dbReference type="GO" id="GO:0006004">
    <property type="term" value="P:fucose metabolic process"/>
    <property type="evidence" value="ECO:0007669"/>
    <property type="project" value="InterPro"/>
</dbReference>
<keyword evidence="4" id="KW-0732">Signal</keyword>
<dbReference type="InterPro" id="IPR057739">
    <property type="entry name" value="Glyco_hydro_29_N"/>
</dbReference>
<dbReference type="PRINTS" id="PR00741">
    <property type="entry name" value="GLHYDRLASE29"/>
</dbReference>
<gene>
    <name evidence="9" type="ORF">LCMAC103_02030</name>
</gene>
<keyword evidence="5" id="KW-0378">Hydrolase</keyword>
<sequence length="469" mass="52540">MVVCLKRKNGEIVQGCTLYIGRQWSMGGWTLPKSKWYNPYTLKKDGPSALDKFESYVRVDLLDSLAEIGGHVLGCWCKGARACHGDVLVKLYRERFPHASPMEGAAEACRTVPPHPGESSVLRPPVHAGPSAAGVEILAHTFGQIIHWGVYACPAYTPSLTRAERNRKVCNGSEWYADRLRRPKRYGDATLDHHAKTHPGTEYREFLREFEGAAGDWKADEIADVAVSAGAQYVILTAKHHDGIALYPSKFGTLHTARDYVGELAAAVRRRGMAFGVYYSLMEWTGLYSAGPKTQKIKTYVAETMHPQMKELVSRYKPDIVWVDGDWNHTVDTWGSFDFLDWLFTESAVKDTVMVNDRWGKHKQRLVAHYADRMVPTVTDRYIPPSGGSRREERSWEHVNTVGLSWGRATNQDPAVYKSLEEVLRLRAAVWAKSGRFTLNVGLGADGSFDPKEQAIWGELASRVPDAEA</sequence>
<evidence type="ECO:0000256" key="3">
    <source>
        <dbReference type="ARBA" id="ARBA00012662"/>
    </source>
</evidence>
<evidence type="ECO:0000256" key="1">
    <source>
        <dbReference type="ARBA" id="ARBA00004071"/>
    </source>
</evidence>